<dbReference type="Gene3D" id="3.30.1870.10">
    <property type="entry name" value="EreA-like, domain 2"/>
    <property type="match status" value="1"/>
</dbReference>
<dbReference type="SUPFAM" id="SSF159501">
    <property type="entry name" value="EreA/ChaN-like"/>
    <property type="match status" value="1"/>
</dbReference>
<proteinExistence type="predicted"/>
<gene>
    <name evidence="1" type="ORF">EU557_08815</name>
</gene>
<comment type="caution">
    <text evidence="1">The sequence shown here is derived from an EMBL/GenBank/DDBJ whole genome shotgun (WGS) entry which is preliminary data.</text>
</comment>
<organism evidence="1 2">
    <name type="scientific">Hymenobacter wooponensis</name>
    <dbReference type="NCBI Taxonomy" id="1525360"/>
    <lineage>
        <taxon>Bacteria</taxon>
        <taxon>Pseudomonadati</taxon>
        <taxon>Bacteroidota</taxon>
        <taxon>Cytophagia</taxon>
        <taxon>Cytophagales</taxon>
        <taxon>Hymenobacteraceae</taxon>
        <taxon>Hymenobacter</taxon>
    </lineage>
</organism>
<reference evidence="1 2" key="1">
    <citation type="submission" date="2019-04" db="EMBL/GenBank/DDBJ databases">
        <authorList>
            <person name="Feng G."/>
            <person name="Zhang J."/>
            <person name="Zhu H."/>
        </authorList>
    </citation>
    <scope>NUCLEOTIDE SEQUENCE [LARGE SCALE GENOMIC DNA]</scope>
    <source>
        <strain evidence="1 2">JCM 19491</strain>
    </source>
</reference>
<name>A0A4Z0MR64_9BACT</name>
<dbReference type="CDD" id="cd14728">
    <property type="entry name" value="Ere-like"/>
    <property type="match status" value="1"/>
</dbReference>
<dbReference type="GO" id="GO:0046677">
    <property type="term" value="P:response to antibiotic"/>
    <property type="evidence" value="ECO:0007669"/>
    <property type="project" value="InterPro"/>
</dbReference>
<keyword evidence="2" id="KW-1185">Reference proteome</keyword>
<dbReference type="EMBL" id="SRKZ01000002">
    <property type="protein sequence ID" value="TGD81635.1"/>
    <property type="molecule type" value="Genomic_DNA"/>
</dbReference>
<dbReference type="Gene3D" id="3.40.1660.10">
    <property type="entry name" value="EreA-like (biosynthetic domain)"/>
    <property type="match status" value="1"/>
</dbReference>
<sequence>MRLGAASGVLFCIVPRRQMAGKSATLLPSIPMKALFRSLLASALLTTASFSALGQSAAPGAAVPAPAADTTPITLDASLINAVSTQSFAEFRTAVQPLVKQMASKKVVALGEGTHGTAEFYKLRFWLTRILMEEYGFSQVAFENDYTDTYLLNEGLRQPNATVEPLMKAHLYSIWQNQETAELLTWVQAHNRTHRRQVQVSGIDAAYVLPEARELSTLAARYPKSGLRELTAQLTKHALLQDSIWDNINRKGFKVPRRRWLDGGLEGYYTAEKIQKSLPTARLPRKQRKLAEGFALDAKMAFDLFYQFKVNKRDVSRDSLMAEMTKFLVRDKGAKVIVWAHDAHVSRKIAMAEDPGNGGGTGAFLERMFPGQYFVLGTSTAIGTFAATTDGHITRTSPMASYPLDAPVAGSWEASLGQVSAPVFYLSTQQLGQQNLRRPLRFVGYGPNSGKDSYSNFKLTEAFDALLFVRQTTAATPLR</sequence>
<protein>
    <submittedName>
        <fullName evidence="1">Erythromycin esterase family protein</fullName>
    </submittedName>
</protein>
<dbReference type="Gene3D" id="1.20.1440.30">
    <property type="entry name" value="Biosynthetic Protein domain"/>
    <property type="match status" value="1"/>
</dbReference>
<evidence type="ECO:0000313" key="2">
    <source>
        <dbReference type="Proteomes" id="UP000298284"/>
    </source>
</evidence>
<dbReference type="InterPro" id="IPR052036">
    <property type="entry name" value="Hydrolase/PRTase-associated"/>
</dbReference>
<dbReference type="AlphaFoldDB" id="A0A4Z0MR64"/>
<dbReference type="PANTHER" id="PTHR31299:SF0">
    <property type="entry name" value="ESTERASE, PUTATIVE (AFU_ORTHOLOGUE AFUA_1G05850)-RELATED"/>
    <property type="match status" value="1"/>
</dbReference>
<dbReference type="Pfam" id="PF05139">
    <property type="entry name" value="Erythro_esteras"/>
    <property type="match status" value="1"/>
</dbReference>
<accession>A0A4Z0MR64</accession>
<dbReference type="PANTHER" id="PTHR31299">
    <property type="entry name" value="ESTERASE, PUTATIVE (AFU_ORTHOLOGUE AFUA_1G05850)-RELATED"/>
    <property type="match status" value="1"/>
</dbReference>
<dbReference type="InterPro" id="IPR007815">
    <property type="entry name" value="Emycin_Estase"/>
</dbReference>
<dbReference type="OrthoDB" id="9810066at2"/>
<evidence type="ECO:0000313" key="1">
    <source>
        <dbReference type="EMBL" id="TGD81635.1"/>
    </source>
</evidence>
<dbReference type="Proteomes" id="UP000298284">
    <property type="component" value="Unassembled WGS sequence"/>
</dbReference>